<dbReference type="Proteomes" id="UP001428341">
    <property type="component" value="Unassembled WGS sequence"/>
</dbReference>
<reference evidence="1 2" key="1">
    <citation type="submission" date="2024-05" db="EMBL/GenBank/DDBJ databases">
        <title>Haplotype-resolved chromosome-level genome assembly of Huyou (Citrus changshanensis).</title>
        <authorList>
            <person name="Miao C."/>
            <person name="Chen W."/>
            <person name="Wu Y."/>
            <person name="Wang L."/>
            <person name="Zhao S."/>
            <person name="Grierson D."/>
            <person name="Xu C."/>
            <person name="Chen K."/>
        </authorList>
    </citation>
    <scope>NUCLEOTIDE SEQUENCE [LARGE SCALE GENOMIC DNA]</scope>
    <source>
        <strain evidence="1">01-14</strain>
        <tissue evidence="1">Leaf</tissue>
    </source>
</reference>
<evidence type="ECO:0000313" key="1">
    <source>
        <dbReference type="EMBL" id="KAK9181337.1"/>
    </source>
</evidence>
<organism evidence="1 2">
    <name type="scientific">Citrus x changshan-huyou</name>
    <dbReference type="NCBI Taxonomy" id="2935761"/>
    <lineage>
        <taxon>Eukaryota</taxon>
        <taxon>Viridiplantae</taxon>
        <taxon>Streptophyta</taxon>
        <taxon>Embryophyta</taxon>
        <taxon>Tracheophyta</taxon>
        <taxon>Spermatophyta</taxon>
        <taxon>Magnoliopsida</taxon>
        <taxon>eudicotyledons</taxon>
        <taxon>Gunneridae</taxon>
        <taxon>Pentapetalae</taxon>
        <taxon>rosids</taxon>
        <taxon>malvids</taxon>
        <taxon>Sapindales</taxon>
        <taxon>Rutaceae</taxon>
        <taxon>Aurantioideae</taxon>
        <taxon>Citrus</taxon>
    </lineage>
</organism>
<evidence type="ECO:0000313" key="2">
    <source>
        <dbReference type="Proteomes" id="UP001428341"/>
    </source>
</evidence>
<comment type="caution">
    <text evidence="1">The sequence shown here is derived from an EMBL/GenBank/DDBJ whole genome shotgun (WGS) entry which is preliminary data.</text>
</comment>
<name>A0AAP0LNR3_9ROSI</name>
<gene>
    <name evidence="1" type="ORF">WN944_024474</name>
</gene>
<sequence length="65" mass="6807">MKKIAGLGPIISNVDGEIMTAVKQAPEALKAVVKGSGGTPELLLHHLCRVTAPSSPRRATSELLF</sequence>
<dbReference type="AlphaFoldDB" id="A0AAP0LNR3"/>
<keyword evidence="2" id="KW-1185">Reference proteome</keyword>
<proteinExistence type="predicted"/>
<protein>
    <submittedName>
        <fullName evidence="1">Uncharacterized protein</fullName>
    </submittedName>
</protein>
<dbReference type="EMBL" id="JBCGBO010000024">
    <property type="protein sequence ID" value="KAK9181337.1"/>
    <property type="molecule type" value="Genomic_DNA"/>
</dbReference>
<accession>A0AAP0LNR3</accession>